<protein>
    <submittedName>
        <fullName evidence="3">Uncharacterized protein</fullName>
    </submittedName>
</protein>
<proteinExistence type="predicted"/>
<reference evidence="3 4" key="1">
    <citation type="submission" date="2016-02" db="EMBL/GenBank/DDBJ databases">
        <title>Genome analysis of coral dinoflagellate symbionts highlights evolutionary adaptations to a symbiotic lifestyle.</title>
        <authorList>
            <person name="Aranda M."/>
            <person name="Li Y."/>
            <person name="Liew Y.J."/>
            <person name="Baumgarten S."/>
            <person name="Simakov O."/>
            <person name="Wilson M."/>
            <person name="Piel J."/>
            <person name="Ashoor H."/>
            <person name="Bougouffa S."/>
            <person name="Bajic V.B."/>
            <person name="Ryu T."/>
            <person name="Ravasi T."/>
            <person name="Bayer T."/>
            <person name="Micklem G."/>
            <person name="Kim H."/>
            <person name="Bhak J."/>
            <person name="Lajeunesse T.C."/>
            <person name="Voolstra C.R."/>
        </authorList>
    </citation>
    <scope>NUCLEOTIDE SEQUENCE [LARGE SCALE GENOMIC DNA]</scope>
    <source>
        <strain evidence="3 4">CCMP2467</strain>
    </source>
</reference>
<evidence type="ECO:0000256" key="2">
    <source>
        <dbReference type="SAM" id="SignalP"/>
    </source>
</evidence>
<dbReference type="EMBL" id="LSRX01000141">
    <property type="protein sequence ID" value="OLQ07336.1"/>
    <property type="molecule type" value="Genomic_DNA"/>
</dbReference>
<feature type="region of interest" description="Disordered" evidence="1">
    <location>
        <begin position="31"/>
        <end position="62"/>
    </location>
</feature>
<keyword evidence="4" id="KW-1185">Reference proteome</keyword>
<keyword evidence="2" id="KW-0732">Signal</keyword>
<dbReference type="OrthoDB" id="418687at2759"/>
<evidence type="ECO:0000313" key="3">
    <source>
        <dbReference type="EMBL" id="OLQ07336.1"/>
    </source>
</evidence>
<sequence length="744" mass="79752">MAEPQTCSRFLLTKLVCVVVWGLIGLSGKGCASPEGTALEVGEDPDSGIDSTTPAYTTTSATSTTAPGLSFAGISSAISFREGEVDIAWLSAEDQEGNQEGIEYFLLYGDGELNLSESDVQSLASQTFDTLNASVLSLGDKQEAVLRGLEPKSVVSLLVLAKGPQGEVSDNRRVTKVAIAAKSPELAENVTMLSLMANSSLHIKAMRTNISIITTGIELPLVVKGMCLTGTDSDGTAFLAFVDDVSSLGSTLVATTHDAALTEVFRTLQLDATMDFTGGDRDAGSRRLAVKGGVQVTENVHMEFAQSIAIDPSFEVQFPGWHFAVDIDWTGINSLEVTAGLAWSLGVDLKYAGMSKISYKLLGLPIANQSFGPWFIYPPAVFLRLVASLDFEAEVSVSQDLNMQYRGQFWQTQTVHVSFRDGEWDTRHEDSGLQQKREFLEEVKGTVETSVKVSFSLLAQLSGLVGFKFALSPGMSLGMTVAYDTEDSFLQKEAPMKGAHVEALGVSLTLGLGVTLECSDAVAWVLSKLCSYIKAIDLYKWDATPVPVLSLPSLQLVQEGCSAQALPSRAEENEEYRWLLDSEALQITGTKQEAEVDLELIGSLANLALGSWGKIYVFWQPFPFVQIMESVELTAWELAWCTATTTSTSIGSSSGEGGTPAITSPPPGEAVCGYQEITSCQMQLAMSVNSASKVCETVQGALGCYSTSNCCDAKYGMIDVPAYLDTQISGFSVLNCDLANPCRR</sequence>
<feature type="signal peptide" evidence="2">
    <location>
        <begin position="1"/>
        <end position="32"/>
    </location>
</feature>
<gene>
    <name evidence="3" type="ORF">AK812_SmicGene9288</name>
</gene>
<dbReference type="AlphaFoldDB" id="A0A1Q9EIR3"/>
<accession>A0A1Q9EIR3</accession>
<evidence type="ECO:0000256" key="1">
    <source>
        <dbReference type="SAM" id="MobiDB-lite"/>
    </source>
</evidence>
<comment type="caution">
    <text evidence="3">The sequence shown here is derived from an EMBL/GenBank/DDBJ whole genome shotgun (WGS) entry which is preliminary data.</text>
</comment>
<organism evidence="3 4">
    <name type="scientific">Symbiodinium microadriaticum</name>
    <name type="common">Dinoflagellate</name>
    <name type="synonym">Zooxanthella microadriatica</name>
    <dbReference type="NCBI Taxonomy" id="2951"/>
    <lineage>
        <taxon>Eukaryota</taxon>
        <taxon>Sar</taxon>
        <taxon>Alveolata</taxon>
        <taxon>Dinophyceae</taxon>
        <taxon>Suessiales</taxon>
        <taxon>Symbiodiniaceae</taxon>
        <taxon>Symbiodinium</taxon>
    </lineage>
</organism>
<feature type="chain" id="PRO_5044239404" evidence="2">
    <location>
        <begin position="33"/>
        <end position="744"/>
    </location>
</feature>
<feature type="compositionally biased region" description="Low complexity" evidence="1">
    <location>
        <begin position="51"/>
        <end position="62"/>
    </location>
</feature>
<name>A0A1Q9EIR3_SYMMI</name>
<evidence type="ECO:0000313" key="4">
    <source>
        <dbReference type="Proteomes" id="UP000186817"/>
    </source>
</evidence>
<dbReference type="Proteomes" id="UP000186817">
    <property type="component" value="Unassembled WGS sequence"/>
</dbReference>